<proteinExistence type="predicted"/>
<feature type="region of interest" description="Disordered" evidence="1">
    <location>
        <begin position="248"/>
        <end position="278"/>
    </location>
</feature>
<feature type="compositionally biased region" description="Basic and acidic residues" evidence="1">
    <location>
        <begin position="422"/>
        <end position="434"/>
    </location>
</feature>
<reference evidence="2 3" key="1">
    <citation type="journal article" date="2015" name="Proc. Natl. Acad. Sci. U.S.A.">
        <title>The resurrection genome of Boea hygrometrica: A blueprint for survival of dehydration.</title>
        <authorList>
            <person name="Xiao L."/>
            <person name="Yang G."/>
            <person name="Zhang L."/>
            <person name="Yang X."/>
            <person name="Zhao S."/>
            <person name="Ji Z."/>
            <person name="Zhou Q."/>
            <person name="Hu M."/>
            <person name="Wang Y."/>
            <person name="Chen M."/>
            <person name="Xu Y."/>
            <person name="Jin H."/>
            <person name="Xiao X."/>
            <person name="Hu G."/>
            <person name="Bao F."/>
            <person name="Hu Y."/>
            <person name="Wan P."/>
            <person name="Li L."/>
            <person name="Deng X."/>
            <person name="Kuang T."/>
            <person name="Xiang C."/>
            <person name="Zhu J.K."/>
            <person name="Oliver M.J."/>
            <person name="He Y."/>
        </authorList>
    </citation>
    <scope>NUCLEOTIDE SEQUENCE [LARGE SCALE GENOMIC DNA]</scope>
    <source>
        <strain evidence="3">cv. XS01</strain>
    </source>
</reference>
<organism evidence="2 3">
    <name type="scientific">Dorcoceras hygrometricum</name>
    <dbReference type="NCBI Taxonomy" id="472368"/>
    <lineage>
        <taxon>Eukaryota</taxon>
        <taxon>Viridiplantae</taxon>
        <taxon>Streptophyta</taxon>
        <taxon>Embryophyta</taxon>
        <taxon>Tracheophyta</taxon>
        <taxon>Spermatophyta</taxon>
        <taxon>Magnoliopsida</taxon>
        <taxon>eudicotyledons</taxon>
        <taxon>Gunneridae</taxon>
        <taxon>Pentapetalae</taxon>
        <taxon>asterids</taxon>
        <taxon>lamiids</taxon>
        <taxon>Lamiales</taxon>
        <taxon>Gesneriaceae</taxon>
        <taxon>Didymocarpoideae</taxon>
        <taxon>Trichosporeae</taxon>
        <taxon>Loxocarpinae</taxon>
        <taxon>Dorcoceras</taxon>
    </lineage>
</organism>
<evidence type="ECO:0008006" key="4">
    <source>
        <dbReference type="Google" id="ProtNLM"/>
    </source>
</evidence>
<evidence type="ECO:0000256" key="1">
    <source>
        <dbReference type="SAM" id="MobiDB-lite"/>
    </source>
</evidence>
<feature type="region of interest" description="Disordered" evidence="1">
    <location>
        <begin position="408"/>
        <end position="434"/>
    </location>
</feature>
<feature type="region of interest" description="Disordered" evidence="1">
    <location>
        <begin position="305"/>
        <end position="327"/>
    </location>
</feature>
<dbReference type="Proteomes" id="UP000250235">
    <property type="component" value="Unassembled WGS sequence"/>
</dbReference>
<dbReference type="OrthoDB" id="848707at2759"/>
<accession>A0A2Z7B156</accession>
<dbReference type="AlphaFoldDB" id="A0A2Z7B156"/>
<feature type="compositionally biased region" description="Acidic residues" evidence="1">
    <location>
        <begin position="411"/>
        <end position="421"/>
    </location>
</feature>
<sequence length="434" mass="47087">MASSLTSNSLHISFDSVLGMDDAGLVAVFESFVATGLKGFLGFPTVYYEDALTEFFENGLVRDRMIVSTIQGISVDISEEVFAAAFELPMDGLTNLSEVPKDLVFDVQSIFSESKELVSTSCKKREMKFEFRLLGEILVKTIYVKSGSFNAVTHKRFLLMTAITCGVKINWSSLVFDILKDNVTPGSRQAKGYAIQICVLLNIVPGLELGESRAFPSSKILTEKTVHRYVVINEKVGGEEVADAPRVKKTPVKKAASKKRPATDAAAKPVVKNKRTTKSKSVSVKETLEILPVAQEAVPLQIIEPTPAAPAEQPPVQNRKSQKRKRRLVLGSDDEIVDSEPVVGGSIVGEAAVEVVDDTAEKKVEPVVESVDEPVSLPAVANVLKEGISTTDDVDIIIEQVIAETAQIQADEGDQDVDTSDVGEKTVEKADEFL</sequence>
<keyword evidence="3" id="KW-1185">Reference proteome</keyword>
<evidence type="ECO:0000313" key="3">
    <source>
        <dbReference type="Proteomes" id="UP000250235"/>
    </source>
</evidence>
<feature type="compositionally biased region" description="Basic residues" evidence="1">
    <location>
        <begin position="248"/>
        <end position="260"/>
    </location>
</feature>
<feature type="compositionally biased region" description="Low complexity" evidence="1">
    <location>
        <begin position="305"/>
        <end position="315"/>
    </location>
</feature>
<dbReference type="EMBL" id="KV010536">
    <property type="protein sequence ID" value="KZV27641.1"/>
    <property type="molecule type" value="Genomic_DNA"/>
</dbReference>
<evidence type="ECO:0000313" key="2">
    <source>
        <dbReference type="EMBL" id="KZV27641.1"/>
    </source>
</evidence>
<protein>
    <recommendedName>
        <fullName evidence="4">Dystroglycan-like</fullName>
    </recommendedName>
</protein>
<gene>
    <name evidence="2" type="ORF">F511_38277</name>
</gene>
<name>A0A2Z7B156_9LAMI</name>